<protein>
    <submittedName>
        <fullName evidence="1">Uncharacterized protein</fullName>
    </submittedName>
</protein>
<reference evidence="1 2" key="1">
    <citation type="submission" date="2016-01" db="EMBL/GenBank/DDBJ databases">
        <title>Genome sequencing of Roseivirga spongicola UST030701-084.</title>
        <authorList>
            <person name="Selvaratnam C."/>
            <person name="Thevarajoo S."/>
            <person name="Goh K.M."/>
            <person name="Ee R."/>
            <person name="Chan K.-G."/>
            <person name="Chong C.S."/>
        </authorList>
    </citation>
    <scope>NUCLEOTIDE SEQUENCE [LARGE SCALE GENOMIC DNA]</scope>
    <source>
        <strain evidence="1 2">UST030701-084</strain>
    </source>
</reference>
<organism evidence="1 2">
    <name type="scientific">Roseivirga spongicola</name>
    <dbReference type="NCBI Taxonomy" id="333140"/>
    <lineage>
        <taxon>Bacteria</taxon>
        <taxon>Pseudomonadati</taxon>
        <taxon>Bacteroidota</taxon>
        <taxon>Cytophagia</taxon>
        <taxon>Cytophagales</taxon>
        <taxon>Roseivirgaceae</taxon>
        <taxon>Roseivirga</taxon>
    </lineage>
</organism>
<comment type="caution">
    <text evidence="1">The sequence shown here is derived from an EMBL/GenBank/DDBJ whole genome shotgun (WGS) entry which is preliminary data.</text>
</comment>
<evidence type="ECO:0000313" key="2">
    <source>
        <dbReference type="Proteomes" id="UP000075606"/>
    </source>
</evidence>
<evidence type="ECO:0000313" key="1">
    <source>
        <dbReference type="EMBL" id="KYG76924.1"/>
    </source>
</evidence>
<dbReference type="AlphaFoldDB" id="A0A150XE21"/>
<proteinExistence type="predicted"/>
<name>A0A150XE21_9BACT</name>
<accession>A0A150XE21</accession>
<dbReference type="RefSeq" id="WP_068218591.1">
    <property type="nucleotide sequence ID" value="NZ_LRPC01000002.1"/>
</dbReference>
<dbReference type="STRING" id="333140.AWW68_18885"/>
<dbReference type="EMBL" id="LRPC01000002">
    <property type="protein sequence ID" value="KYG76924.1"/>
    <property type="molecule type" value="Genomic_DNA"/>
</dbReference>
<dbReference type="Proteomes" id="UP000075606">
    <property type="component" value="Unassembled WGS sequence"/>
</dbReference>
<keyword evidence="2" id="KW-1185">Reference proteome</keyword>
<sequence length="200" mass="23811">MLYTNPKFINASVEMKLFIHYLMEHCSKVGLWTKEHEEYPVKTGINPKQLKGLQEQLGEEIILDFGSHLLLPFFMEYNQHRKNVSLSKTALKELNTVCPQWWKEQLASGRYILSDQDLEKRKEAFRKKIIGVMKEYEEEKAQGKREWVPTAEDANLFFKHWSTVADNGHLMKCELKQFKPWNTKGRFGAWMRRKNEWSKK</sequence>
<gene>
    <name evidence="1" type="ORF">AWW68_18885</name>
</gene>